<dbReference type="GO" id="GO:0010181">
    <property type="term" value="F:FMN binding"/>
    <property type="evidence" value="ECO:0007669"/>
    <property type="project" value="UniProtKB-UniRule"/>
</dbReference>
<feature type="domain" description="Flavodoxin-like fold" evidence="7">
    <location>
        <begin position="1"/>
        <end position="172"/>
    </location>
</feature>
<comment type="cofactor">
    <cofactor evidence="6">
        <name>FMN</name>
        <dbReference type="ChEBI" id="CHEBI:58210"/>
    </cofactor>
    <text evidence="6">Binds 1 FMN per subunit.</text>
</comment>
<dbReference type="GO" id="GO:0009055">
    <property type="term" value="F:electron transfer activity"/>
    <property type="evidence" value="ECO:0007669"/>
    <property type="project" value="UniProtKB-UniRule"/>
</dbReference>
<dbReference type="OrthoDB" id="9805013at2"/>
<comment type="function">
    <text evidence="6">Also exhibits azoreductase activity. Catalyzes the reductive cleavage of the azo bond in aromatic azo compounds to the corresponding amines.</text>
</comment>
<keyword evidence="1 6" id="KW-0285">Flavoprotein</keyword>
<dbReference type="AlphaFoldDB" id="A0A1T3NVQ1"/>
<organism evidence="8 9">
    <name type="scientific">Embleya scabrispora</name>
    <dbReference type="NCBI Taxonomy" id="159449"/>
    <lineage>
        <taxon>Bacteria</taxon>
        <taxon>Bacillati</taxon>
        <taxon>Actinomycetota</taxon>
        <taxon>Actinomycetes</taxon>
        <taxon>Kitasatosporales</taxon>
        <taxon>Streptomycetaceae</taxon>
        <taxon>Embleya</taxon>
    </lineage>
</organism>
<evidence type="ECO:0000256" key="3">
    <source>
        <dbReference type="ARBA" id="ARBA00023002"/>
    </source>
</evidence>
<dbReference type="Gene3D" id="3.40.50.360">
    <property type="match status" value="1"/>
</dbReference>
<dbReference type="GO" id="GO:0016655">
    <property type="term" value="F:oxidoreductase activity, acting on NAD(P)H, quinone or similar compound as acceptor"/>
    <property type="evidence" value="ECO:0007669"/>
    <property type="project" value="InterPro"/>
</dbReference>
<sequence>MKFFRLDAAIRVEGSISRSLADLAEAEWTRAFPDAEFVRRDLGRHPLPPVWPIAEASRTTPQDARTREQHAATALGTELADEFLSADAFLLAVPMYNFGVPQQVKTWIDLIITDHRAADVSRPIVPGRPALLVQARGGGYAPGTPRAGWDHATPYLNRILGDVWGLDTVAATAELTAADVNPALADLRPLAHRCLVDARADTIRHARDIADRLRATPNSPAPEPISA</sequence>
<comment type="function">
    <text evidence="6">Quinone reductase that provides resistance to thiol-specific stress caused by electrophilic quinones.</text>
</comment>
<dbReference type="EC" id="1.7.1.17" evidence="6"/>
<evidence type="ECO:0000313" key="9">
    <source>
        <dbReference type="Proteomes" id="UP000190037"/>
    </source>
</evidence>
<dbReference type="PANTHER" id="PTHR43741">
    <property type="entry name" value="FMN-DEPENDENT NADH-AZOREDUCTASE 1"/>
    <property type="match status" value="1"/>
</dbReference>
<dbReference type="InterPro" id="IPR050104">
    <property type="entry name" value="FMN-dep_NADH:Q_OxRdtase_AzoR1"/>
</dbReference>
<accession>A0A1T3NVQ1</accession>
<dbReference type="PANTHER" id="PTHR43741:SF4">
    <property type="entry name" value="FMN-DEPENDENT NADH:QUINONE OXIDOREDUCTASE"/>
    <property type="match status" value="1"/>
</dbReference>
<keyword evidence="2 6" id="KW-0288">FMN</keyword>
<dbReference type="InterPro" id="IPR003680">
    <property type="entry name" value="Flavodoxin_fold"/>
</dbReference>
<evidence type="ECO:0000313" key="8">
    <source>
        <dbReference type="EMBL" id="OPC80874.1"/>
    </source>
</evidence>
<comment type="caution">
    <text evidence="6">Lacks conserved residue(s) required for the propagation of feature annotation.</text>
</comment>
<dbReference type="EMBL" id="MWQN01000001">
    <property type="protein sequence ID" value="OPC80874.1"/>
    <property type="molecule type" value="Genomic_DNA"/>
</dbReference>
<feature type="binding site" evidence="6">
    <location>
        <begin position="95"/>
        <end position="98"/>
    </location>
    <ligand>
        <name>FMN</name>
        <dbReference type="ChEBI" id="CHEBI:58210"/>
    </ligand>
</feature>
<proteinExistence type="inferred from homology"/>
<evidence type="ECO:0000256" key="6">
    <source>
        <dbReference type="HAMAP-Rule" id="MF_01216"/>
    </source>
</evidence>
<dbReference type="Proteomes" id="UP000190037">
    <property type="component" value="Unassembled WGS sequence"/>
</dbReference>
<feature type="binding site" evidence="6">
    <location>
        <begin position="15"/>
        <end position="17"/>
    </location>
    <ligand>
        <name>FMN</name>
        <dbReference type="ChEBI" id="CHEBI:58210"/>
    </ligand>
</feature>
<dbReference type="Pfam" id="PF02525">
    <property type="entry name" value="Flavodoxin_2"/>
    <property type="match status" value="1"/>
</dbReference>
<keyword evidence="4 6" id="KW-0520">NAD</keyword>
<dbReference type="HAMAP" id="MF_01216">
    <property type="entry name" value="Azoreductase_type1"/>
    <property type="match status" value="1"/>
</dbReference>
<protein>
    <recommendedName>
        <fullName evidence="6">FMN dependent NADH:quinone oxidoreductase</fullName>
        <ecNumber evidence="6">1.6.5.-</ecNumber>
    </recommendedName>
    <alternativeName>
        <fullName evidence="6">Azo-dye reductase</fullName>
    </alternativeName>
    <alternativeName>
        <fullName evidence="6">FMN-dependent NADH-azo compound oxidoreductase</fullName>
    </alternativeName>
    <alternativeName>
        <fullName evidence="6">FMN-dependent NADH-azoreductase</fullName>
        <ecNumber evidence="6">1.7.1.17</ecNumber>
    </alternativeName>
</protein>
<evidence type="ECO:0000256" key="4">
    <source>
        <dbReference type="ARBA" id="ARBA00023027"/>
    </source>
</evidence>
<comment type="similarity">
    <text evidence="6">Belongs to the azoreductase type 1 family.</text>
</comment>
<dbReference type="RefSeq" id="WP_078975186.1">
    <property type="nucleotide sequence ID" value="NZ_MWQN01000001.1"/>
</dbReference>
<comment type="catalytic activity">
    <reaction evidence="5">
        <text>N,N-dimethyl-1,4-phenylenediamine + anthranilate + 2 NAD(+) = 2-(4-dimethylaminophenyl)diazenylbenzoate + 2 NADH + 2 H(+)</text>
        <dbReference type="Rhea" id="RHEA:55872"/>
        <dbReference type="ChEBI" id="CHEBI:15378"/>
        <dbReference type="ChEBI" id="CHEBI:15783"/>
        <dbReference type="ChEBI" id="CHEBI:16567"/>
        <dbReference type="ChEBI" id="CHEBI:57540"/>
        <dbReference type="ChEBI" id="CHEBI:57945"/>
        <dbReference type="ChEBI" id="CHEBI:71579"/>
        <dbReference type="EC" id="1.7.1.17"/>
    </reaction>
    <physiologicalReaction direction="right-to-left" evidence="5">
        <dbReference type="Rhea" id="RHEA:55874"/>
    </physiologicalReaction>
</comment>
<dbReference type="InterPro" id="IPR023048">
    <property type="entry name" value="NADH:quinone_OxRdtase_FMN_depd"/>
</dbReference>
<comment type="catalytic activity">
    <reaction evidence="6">
        <text>2 a quinone + NADH + H(+) = 2 a 1,4-benzosemiquinone + NAD(+)</text>
        <dbReference type="Rhea" id="RHEA:65952"/>
        <dbReference type="ChEBI" id="CHEBI:15378"/>
        <dbReference type="ChEBI" id="CHEBI:57540"/>
        <dbReference type="ChEBI" id="CHEBI:57945"/>
        <dbReference type="ChEBI" id="CHEBI:132124"/>
        <dbReference type="ChEBI" id="CHEBI:134225"/>
    </reaction>
</comment>
<dbReference type="InterPro" id="IPR029039">
    <property type="entry name" value="Flavoprotein-like_sf"/>
</dbReference>
<dbReference type="STRING" id="159449.B4N89_07840"/>
<dbReference type="SUPFAM" id="SSF52218">
    <property type="entry name" value="Flavoproteins"/>
    <property type="match status" value="1"/>
</dbReference>
<name>A0A1T3NVQ1_9ACTN</name>
<dbReference type="EC" id="1.6.5.-" evidence="6"/>
<evidence type="ECO:0000256" key="1">
    <source>
        <dbReference type="ARBA" id="ARBA00022630"/>
    </source>
</evidence>
<evidence type="ECO:0000256" key="5">
    <source>
        <dbReference type="ARBA" id="ARBA00048542"/>
    </source>
</evidence>
<comment type="caution">
    <text evidence="8">The sequence shown here is derived from an EMBL/GenBank/DDBJ whole genome shotgun (WGS) entry which is preliminary data.</text>
</comment>
<gene>
    <name evidence="6" type="primary">azoR</name>
    <name evidence="8" type="ORF">B4N89_07840</name>
</gene>
<comment type="subunit">
    <text evidence="6">Homodimer.</text>
</comment>
<keyword evidence="9" id="KW-1185">Reference proteome</keyword>
<reference evidence="8 9" key="1">
    <citation type="submission" date="2017-03" db="EMBL/GenBank/DDBJ databases">
        <title>Draft genome sequence of Streptomyces scabrisporus NF3, endophyte isolated from Amphipterygium adstringens.</title>
        <authorList>
            <person name="Vazquez M."/>
            <person name="Ceapa C.D."/>
            <person name="Rodriguez Luna D."/>
            <person name="Sanchez Esquivel S."/>
        </authorList>
    </citation>
    <scope>NUCLEOTIDE SEQUENCE [LARGE SCALE GENOMIC DNA]</scope>
    <source>
        <strain evidence="8 9">NF3</strain>
    </source>
</reference>
<evidence type="ECO:0000259" key="7">
    <source>
        <dbReference type="Pfam" id="PF02525"/>
    </source>
</evidence>
<dbReference type="GO" id="GO:0016652">
    <property type="term" value="F:oxidoreductase activity, acting on NAD(P)H as acceptor"/>
    <property type="evidence" value="ECO:0007669"/>
    <property type="project" value="UniProtKB-UniRule"/>
</dbReference>
<keyword evidence="3 6" id="KW-0560">Oxidoreductase</keyword>
<evidence type="ECO:0000256" key="2">
    <source>
        <dbReference type="ARBA" id="ARBA00022643"/>
    </source>
</evidence>